<reference evidence="2" key="1">
    <citation type="submission" date="2020-05" db="EMBL/GenBank/DDBJ databases">
        <title>WGS assembly of Panicum virgatum.</title>
        <authorList>
            <person name="Lovell J.T."/>
            <person name="Jenkins J."/>
            <person name="Shu S."/>
            <person name="Juenger T.E."/>
            <person name="Schmutz J."/>
        </authorList>
    </citation>
    <scope>NUCLEOTIDE SEQUENCE</scope>
    <source>
        <strain evidence="2">AP13</strain>
    </source>
</reference>
<keyword evidence="1" id="KW-1133">Transmembrane helix</keyword>
<name>A0A8T0RQ99_PANVG</name>
<dbReference type="EMBL" id="CM029046">
    <property type="protein sequence ID" value="KAG2588157.1"/>
    <property type="molecule type" value="Genomic_DNA"/>
</dbReference>
<gene>
    <name evidence="2" type="ORF">PVAP13_5NG207700</name>
</gene>
<keyword evidence="1" id="KW-0812">Transmembrane</keyword>
<dbReference type="Proteomes" id="UP000823388">
    <property type="component" value="Chromosome 5N"/>
</dbReference>
<comment type="caution">
    <text evidence="2">The sequence shown here is derived from an EMBL/GenBank/DDBJ whole genome shotgun (WGS) entry which is preliminary data.</text>
</comment>
<organism evidence="2 3">
    <name type="scientific">Panicum virgatum</name>
    <name type="common">Blackwell switchgrass</name>
    <dbReference type="NCBI Taxonomy" id="38727"/>
    <lineage>
        <taxon>Eukaryota</taxon>
        <taxon>Viridiplantae</taxon>
        <taxon>Streptophyta</taxon>
        <taxon>Embryophyta</taxon>
        <taxon>Tracheophyta</taxon>
        <taxon>Spermatophyta</taxon>
        <taxon>Magnoliopsida</taxon>
        <taxon>Liliopsida</taxon>
        <taxon>Poales</taxon>
        <taxon>Poaceae</taxon>
        <taxon>PACMAD clade</taxon>
        <taxon>Panicoideae</taxon>
        <taxon>Panicodae</taxon>
        <taxon>Paniceae</taxon>
        <taxon>Panicinae</taxon>
        <taxon>Panicum</taxon>
        <taxon>Panicum sect. Hiantes</taxon>
    </lineage>
</organism>
<sequence>MFAWYEESTTTPFVKQLLHDLRDMVWRLKRENAKLSMAVDEARLELGQVGNVGDAELIAVKEEQKLKEQEAAALGDRVRKLENERLALLYAFGLLFVAFVLFRVM</sequence>
<keyword evidence="1" id="KW-0472">Membrane</keyword>
<evidence type="ECO:0000313" key="2">
    <source>
        <dbReference type="EMBL" id="KAG2588157.1"/>
    </source>
</evidence>
<accession>A0A8T0RQ99</accession>
<protein>
    <recommendedName>
        <fullName evidence="4">Coiled-coil domain-containing protein 167</fullName>
    </recommendedName>
</protein>
<proteinExistence type="predicted"/>
<feature type="transmembrane region" description="Helical" evidence="1">
    <location>
        <begin position="86"/>
        <end position="104"/>
    </location>
</feature>
<keyword evidence="3" id="KW-1185">Reference proteome</keyword>
<evidence type="ECO:0000313" key="3">
    <source>
        <dbReference type="Proteomes" id="UP000823388"/>
    </source>
</evidence>
<evidence type="ECO:0000256" key="1">
    <source>
        <dbReference type="SAM" id="Phobius"/>
    </source>
</evidence>
<evidence type="ECO:0008006" key="4">
    <source>
        <dbReference type="Google" id="ProtNLM"/>
    </source>
</evidence>
<dbReference type="AlphaFoldDB" id="A0A8T0RQ99"/>